<organism evidence="9 10">
    <name type="scientific">Stieleria marina</name>
    <dbReference type="NCBI Taxonomy" id="1930275"/>
    <lineage>
        <taxon>Bacteria</taxon>
        <taxon>Pseudomonadati</taxon>
        <taxon>Planctomycetota</taxon>
        <taxon>Planctomycetia</taxon>
        <taxon>Pirellulales</taxon>
        <taxon>Pirellulaceae</taxon>
        <taxon>Stieleria</taxon>
    </lineage>
</organism>
<dbReference type="InterPro" id="IPR052076">
    <property type="entry name" value="TRP_cation_channel"/>
</dbReference>
<dbReference type="Proteomes" id="UP000319817">
    <property type="component" value="Chromosome"/>
</dbReference>
<dbReference type="AlphaFoldDB" id="A0A517NV74"/>
<keyword evidence="1" id="KW-0813">Transport</keyword>
<evidence type="ECO:0000256" key="3">
    <source>
        <dbReference type="ARBA" id="ARBA00022737"/>
    </source>
</evidence>
<dbReference type="SUPFAM" id="SSF48403">
    <property type="entry name" value="Ankyrin repeat"/>
    <property type="match status" value="1"/>
</dbReference>
<dbReference type="PROSITE" id="PS50088">
    <property type="entry name" value="ANK_REPEAT"/>
    <property type="match status" value="3"/>
</dbReference>
<dbReference type="EMBL" id="CP036526">
    <property type="protein sequence ID" value="QDT11024.1"/>
    <property type="molecule type" value="Genomic_DNA"/>
</dbReference>
<evidence type="ECO:0000256" key="2">
    <source>
        <dbReference type="ARBA" id="ARBA00022606"/>
    </source>
</evidence>
<reference evidence="9 10" key="1">
    <citation type="submission" date="2019-02" db="EMBL/GenBank/DDBJ databases">
        <title>Deep-cultivation of Planctomycetes and their phenomic and genomic characterization uncovers novel biology.</title>
        <authorList>
            <person name="Wiegand S."/>
            <person name="Jogler M."/>
            <person name="Boedeker C."/>
            <person name="Pinto D."/>
            <person name="Vollmers J."/>
            <person name="Rivas-Marin E."/>
            <person name="Kohn T."/>
            <person name="Peeters S.H."/>
            <person name="Heuer A."/>
            <person name="Rast P."/>
            <person name="Oberbeckmann S."/>
            <person name="Bunk B."/>
            <person name="Jeske O."/>
            <person name="Meyerdierks A."/>
            <person name="Storesund J.E."/>
            <person name="Kallscheuer N."/>
            <person name="Luecker S."/>
            <person name="Lage O.M."/>
            <person name="Pohl T."/>
            <person name="Merkel B.J."/>
            <person name="Hornburger P."/>
            <person name="Mueller R.-W."/>
            <person name="Bruemmer F."/>
            <person name="Labrenz M."/>
            <person name="Spormann A.M."/>
            <person name="Op den Camp H."/>
            <person name="Overmann J."/>
            <person name="Amann R."/>
            <person name="Jetten M.S.M."/>
            <person name="Mascher T."/>
            <person name="Medema M.H."/>
            <person name="Devos D.P."/>
            <person name="Kaster A.-K."/>
            <person name="Ovreas L."/>
            <person name="Rohde M."/>
            <person name="Galperin M.Y."/>
            <person name="Jogler C."/>
        </authorList>
    </citation>
    <scope>NUCLEOTIDE SEQUENCE [LARGE SCALE GENOMIC DNA]</scope>
    <source>
        <strain evidence="9 10">K23_9</strain>
    </source>
</reference>
<keyword evidence="6" id="KW-0325">Glycoprotein</keyword>
<dbReference type="InterPro" id="IPR002110">
    <property type="entry name" value="Ankyrin_rpt"/>
</dbReference>
<evidence type="ECO:0000256" key="6">
    <source>
        <dbReference type="ARBA" id="ARBA00023180"/>
    </source>
</evidence>
<dbReference type="PANTHER" id="PTHR47143">
    <property type="entry name" value="TRANSIENT RECEPTOR POTENTIAL CATION CHANNEL PROTEIN PAINLESS"/>
    <property type="match status" value="1"/>
</dbReference>
<name>A0A517NV74_9BACT</name>
<evidence type="ECO:0000313" key="10">
    <source>
        <dbReference type="Proteomes" id="UP000319817"/>
    </source>
</evidence>
<dbReference type="PRINTS" id="PR01415">
    <property type="entry name" value="ANKYRIN"/>
</dbReference>
<dbReference type="Pfam" id="PF12796">
    <property type="entry name" value="Ank_2"/>
    <property type="match status" value="2"/>
</dbReference>
<keyword evidence="5" id="KW-0406">Ion transport</keyword>
<dbReference type="PANTHER" id="PTHR47143:SF1">
    <property type="entry name" value="ION_TRANS DOMAIN-CONTAINING PROTEIN"/>
    <property type="match status" value="1"/>
</dbReference>
<dbReference type="GO" id="GO:0022857">
    <property type="term" value="F:transmembrane transporter activity"/>
    <property type="evidence" value="ECO:0007669"/>
    <property type="project" value="TreeGrafter"/>
</dbReference>
<keyword evidence="7" id="KW-0407">Ion channel</keyword>
<evidence type="ECO:0000256" key="4">
    <source>
        <dbReference type="ARBA" id="ARBA00023043"/>
    </source>
</evidence>
<keyword evidence="10" id="KW-1185">Reference proteome</keyword>
<evidence type="ECO:0000256" key="1">
    <source>
        <dbReference type="ARBA" id="ARBA00022448"/>
    </source>
</evidence>
<evidence type="ECO:0000313" key="9">
    <source>
        <dbReference type="EMBL" id="QDT11024.1"/>
    </source>
</evidence>
<accession>A0A517NV74</accession>
<dbReference type="OrthoDB" id="260625at2"/>
<sequence length="228" mass="24899">MANHPIFAPTFHGDVSAVKNILDDDPTLIAVRDAKNLTPLHVAASRGQSSVAQLLIDYGADVQGPTEDGEWSPLVFAAYRGHCDVARVLIENGAGVTAHAGNPIHYSGQRQHKDICRLLVEHGAIDDLLDSDDSEALKLFRAAYSYDSNTVNEILTRHPELVDCKDRLGRTPLHEACAHGDTKTVRALLQCGADLTIRNNNGETPSDRASSHKQRDVMRILEKHKSAN</sequence>
<keyword evidence="3" id="KW-0677">Repeat</keyword>
<evidence type="ECO:0000256" key="5">
    <source>
        <dbReference type="ARBA" id="ARBA00023065"/>
    </source>
</evidence>
<evidence type="ECO:0000256" key="8">
    <source>
        <dbReference type="PROSITE-ProRule" id="PRU00023"/>
    </source>
</evidence>
<gene>
    <name evidence="9" type="ORF">K239x_30170</name>
</gene>
<feature type="repeat" description="ANK" evidence="8">
    <location>
        <begin position="35"/>
        <end position="67"/>
    </location>
</feature>
<proteinExistence type="predicted"/>
<dbReference type="GO" id="GO:0034220">
    <property type="term" value="P:monoatomic ion transmembrane transport"/>
    <property type="evidence" value="ECO:0007669"/>
    <property type="project" value="UniProtKB-KW"/>
</dbReference>
<evidence type="ECO:0000256" key="7">
    <source>
        <dbReference type="ARBA" id="ARBA00023303"/>
    </source>
</evidence>
<dbReference type="InterPro" id="IPR036770">
    <property type="entry name" value="Ankyrin_rpt-contain_sf"/>
</dbReference>
<keyword evidence="2" id="KW-0716">Sensory transduction</keyword>
<keyword evidence="4 8" id="KW-0040">ANK repeat</keyword>
<dbReference type="RefSeq" id="WP_145418763.1">
    <property type="nucleotide sequence ID" value="NZ_CP036526.1"/>
</dbReference>
<feature type="repeat" description="ANK" evidence="8">
    <location>
        <begin position="168"/>
        <end position="200"/>
    </location>
</feature>
<dbReference type="GO" id="GO:1902495">
    <property type="term" value="C:transmembrane transporter complex"/>
    <property type="evidence" value="ECO:0007669"/>
    <property type="project" value="TreeGrafter"/>
</dbReference>
<dbReference type="SMART" id="SM00248">
    <property type="entry name" value="ANK"/>
    <property type="match status" value="4"/>
</dbReference>
<dbReference type="Gene3D" id="1.25.40.20">
    <property type="entry name" value="Ankyrin repeat-containing domain"/>
    <property type="match status" value="2"/>
</dbReference>
<feature type="repeat" description="ANK" evidence="8">
    <location>
        <begin position="69"/>
        <end position="101"/>
    </location>
</feature>
<protein>
    <submittedName>
        <fullName evidence="9">Ankyrin repeats (3 copies)</fullName>
    </submittedName>
</protein>
<dbReference type="PROSITE" id="PS50297">
    <property type="entry name" value="ANK_REP_REGION"/>
    <property type="match status" value="3"/>
</dbReference>